<reference evidence="1 2" key="1">
    <citation type="journal article" date="2014" name="Nat. Genet.">
        <title>Genome and transcriptome of the porcine whipworm Trichuris suis.</title>
        <authorList>
            <person name="Jex A.R."/>
            <person name="Nejsum P."/>
            <person name="Schwarz E.M."/>
            <person name="Hu L."/>
            <person name="Young N.D."/>
            <person name="Hall R.S."/>
            <person name="Korhonen P.K."/>
            <person name="Liao S."/>
            <person name="Thamsborg S."/>
            <person name="Xia J."/>
            <person name="Xu P."/>
            <person name="Wang S."/>
            <person name="Scheerlinck J.P."/>
            <person name="Hofmann A."/>
            <person name="Sternberg P.W."/>
            <person name="Wang J."/>
            <person name="Gasser R.B."/>
        </authorList>
    </citation>
    <scope>NUCLEOTIDE SEQUENCE [LARGE SCALE GENOMIC DNA]</scope>
    <source>
        <strain evidence="1">DCEP-RM93M</strain>
    </source>
</reference>
<accession>A0A085LUD1</accession>
<name>A0A085LUD1_9BILA</name>
<sequence length="74" mass="8378">MVKAAEVLAEPLRQTVARFSNIRGGATAQHIVNHIWLMFRSEANRAMTLLMLEATRLRGTSASFDLENSEDFER</sequence>
<dbReference type="Proteomes" id="UP000030764">
    <property type="component" value="Unassembled WGS sequence"/>
</dbReference>
<dbReference type="EMBL" id="KL363289">
    <property type="protein sequence ID" value="KFD48577.1"/>
    <property type="molecule type" value="Genomic_DNA"/>
</dbReference>
<organism evidence="1 2">
    <name type="scientific">Trichuris suis</name>
    <name type="common">pig whipworm</name>
    <dbReference type="NCBI Taxonomy" id="68888"/>
    <lineage>
        <taxon>Eukaryota</taxon>
        <taxon>Metazoa</taxon>
        <taxon>Ecdysozoa</taxon>
        <taxon>Nematoda</taxon>
        <taxon>Enoplea</taxon>
        <taxon>Dorylaimia</taxon>
        <taxon>Trichinellida</taxon>
        <taxon>Trichuridae</taxon>
        <taxon>Trichuris</taxon>
    </lineage>
</organism>
<dbReference type="AlphaFoldDB" id="A0A085LUD1"/>
<evidence type="ECO:0000313" key="2">
    <source>
        <dbReference type="Proteomes" id="UP000030764"/>
    </source>
</evidence>
<gene>
    <name evidence="1" type="ORF">M513_10511</name>
</gene>
<proteinExistence type="predicted"/>
<keyword evidence="2" id="KW-1185">Reference proteome</keyword>
<protein>
    <submittedName>
        <fullName evidence="1">Uncharacterized protein</fullName>
    </submittedName>
</protein>
<evidence type="ECO:0000313" key="1">
    <source>
        <dbReference type="EMBL" id="KFD48577.1"/>
    </source>
</evidence>